<dbReference type="RefSeq" id="WP_148972280.1">
    <property type="nucleotide sequence ID" value="NZ_CP043314.1"/>
</dbReference>
<keyword evidence="2" id="KW-1185">Reference proteome</keyword>
<dbReference type="SUPFAM" id="SSF56954">
    <property type="entry name" value="Outer membrane efflux proteins (OEP)"/>
    <property type="match status" value="1"/>
</dbReference>
<accession>A0A5C0UHG3</accession>
<sequence>MNKSVKNYNNSKSKLVSKKYSLERSFDFNKLEEVFRGTTEELDSVIRQVATSDIYFSYLKQKMSSEKWENFSEFAKYLPSLDFSYDSSYVGDKLGNHKATLNARLISMDLGFISSIVRMDSKNKLIIEDARYEASKFLLDEVINVLIDLISQKYIISLSKHNVQTSEDLLNAVKARIKIGVMSRSELHSAEANLQKRKTDLFRDKRKYLFLKKKFSNYIKNFKVPSRIGRVPNVESWEKQEAKILKNSHEINKARIARMYNMTTAQKKVFQSVFPTLNISKLLASNSSGADKGIKISLKSKLGFDSYTSSVSHSKTTLYLREFYLNEVRKIKNTALESFLSLENSLEEKTMNKKTLRHERESAKAKRLLFMNDLEQRGRKYSIDEIIYAQNDVNNTFGKLVSSYSKACKAYFTLMHHKGELIEKYFSQNSVFVNKED</sequence>
<dbReference type="EMBL" id="CP043314">
    <property type="protein sequence ID" value="QEK39157.1"/>
    <property type="molecule type" value="Genomic_DNA"/>
</dbReference>
<name>A0A5C0UHG3_9PROT</name>
<reference evidence="1 2" key="1">
    <citation type="submission" date="2019-08" db="EMBL/GenBank/DDBJ databases">
        <title>Highly reduced genomes of protist endosymbionts show evolutionary convergence.</title>
        <authorList>
            <person name="George E."/>
            <person name="Husnik F."/>
            <person name="Tashyreva D."/>
            <person name="Prokopchuk G."/>
            <person name="Horak A."/>
            <person name="Kwong W.K."/>
            <person name="Lukes J."/>
            <person name="Keeling P.J."/>
        </authorList>
    </citation>
    <scope>NUCLEOTIDE SEQUENCE [LARGE SCALE GENOMIC DNA]</scope>
    <source>
        <strain evidence="1">1604HC</strain>
    </source>
</reference>
<dbReference type="Gene3D" id="1.20.1600.10">
    <property type="entry name" value="Outer membrane efflux proteins (OEP)"/>
    <property type="match status" value="1"/>
</dbReference>
<evidence type="ECO:0000313" key="2">
    <source>
        <dbReference type="Proteomes" id="UP000324924"/>
    </source>
</evidence>
<dbReference type="KEGG" id="nabu:FZC36_01770"/>
<proteinExistence type="predicted"/>
<dbReference type="OrthoDB" id="8477960at2"/>
<organism evidence="1 2">
    <name type="scientific">Candidatus Nesciobacter abundans</name>
    <dbReference type="NCBI Taxonomy" id="2601668"/>
    <lineage>
        <taxon>Bacteria</taxon>
        <taxon>Pseudomonadati</taxon>
        <taxon>Pseudomonadota</taxon>
        <taxon>Alphaproteobacteria</taxon>
        <taxon>Holosporales</taxon>
        <taxon>Holosporaceae</taxon>
        <taxon>Candidatus Nesciobacter</taxon>
    </lineage>
</organism>
<gene>
    <name evidence="1" type="ORF">FZC36_01770</name>
</gene>
<dbReference type="Proteomes" id="UP000324924">
    <property type="component" value="Chromosome"/>
</dbReference>
<evidence type="ECO:0000313" key="1">
    <source>
        <dbReference type="EMBL" id="QEK39157.1"/>
    </source>
</evidence>
<protein>
    <submittedName>
        <fullName evidence="1">TolC family protein</fullName>
    </submittedName>
</protein>
<dbReference type="AlphaFoldDB" id="A0A5C0UHG3"/>